<proteinExistence type="predicted"/>
<evidence type="ECO:0000313" key="3">
    <source>
        <dbReference type="Proteomes" id="UP000694720"/>
    </source>
</evidence>
<keyword evidence="1" id="KW-0812">Transmembrane</keyword>
<keyword evidence="1" id="KW-1133">Transmembrane helix</keyword>
<dbReference type="Proteomes" id="UP000694720">
    <property type="component" value="Unplaced"/>
</dbReference>
<accession>A0A8D0M1A9</accession>
<feature type="transmembrane region" description="Helical" evidence="1">
    <location>
        <begin position="13"/>
        <end position="31"/>
    </location>
</feature>
<name>A0A8D0M1A9_PIG</name>
<reference evidence="2" key="1">
    <citation type="submission" date="2025-08" db="UniProtKB">
        <authorList>
            <consortium name="Ensembl"/>
        </authorList>
    </citation>
    <scope>IDENTIFICATION</scope>
</reference>
<protein>
    <submittedName>
        <fullName evidence="2">Uncharacterized protein</fullName>
    </submittedName>
</protein>
<evidence type="ECO:0000313" key="2">
    <source>
        <dbReference type="Ensembl" id="ENSSSCP00035040580.1"/>
    </source>
</evidence>
<dbReference type="Ensembl" id="ENSSSCT00035096396.1">
    <property type="protein sequence ID" value="ENSSSCP00035040580.1"/>
    <property type="gene ID" value="ENSSSCG00035071326.1"/>
</dbReference>
<sequence>MILLVIYPKELKAGIQMFCIPLFIIALFTIAEEWKQFTCPSADEQINEMWYVHTVEYDSIFKRNEILSQATILINFEEIMLSEISQTQNDEYYMILLIRGMYLE</sequence>
<keyword evidence="1" id="KW-0472">Membrane</keyword>
<organism evidence="2 3">
    <name type="scientific">Sus scrofa</name>
    <name type="common">Pig</name>
    <dbReference type="NCBI Taxonomy" id="9823"/>
    <lineage>
        <taxon>Eukaryota</taxon>
        <taxon>Metazoa</taxon>
        <taxon>Chordata</taxon>
        <taxon>Craniata</taxon>
        <taxon>Vertebrata</taxon>
        <taxon>Euteleostomi</taxon>
        <taxon>Mammalia</taxon>
        <taxon>Eutheria</taxon>
        <taxon>Laurasiatheria</taxon>
        <taxon>Artiodactyla</taxon>
        <taxon>Suina</taxon>
        <taxon>Suidae</taxon>
        <taxon>Sus</taxon>
    </lineage>
</organism>
<dbReference type="AlphaFoldDB" id="A0A8D0M1A9"/>
<evidence type="ECO:0000256" key="1">
    <source>
        <dbReference type="SAM" id="Phobius"/>
    </source>
</evidence>